<dbReference type="SMART" id="SM00708">
    <property type="entry name" value="PhBP"/>
    <property type="match status" value="1"/>
</dbReference>
<dbReference type="PRINTS" id="PR00484">
    <property type="entry name" value="PBPGOBP"/>
</dbReference>
<gene>
    <name evidence="5" type="primary">PBP2</name>
</gene>
<feature type="disulfide bond" evidence="3">
    <location>
        <begin position="73"/>
        <end position="132"/>
    </location>
</feature>
<keyword evidence="3" id="KW-1015">Disulfide bond</keyword>
<reference evidence="5" key="1">
    <citation type="journal article" date="2014" name="Insect Biochem. Mol. Biol.">
        <title>Antennal transcriptome analysis and comparison of olfactory genes in two sympatric defoliators, Dendrolimus houi and Dendrolimus kikuchii (Lepidoptera: Lasiocampidae).</title>
        <authorList>
            <person name="Zhang S."/>
            <person name="Zhang Z."/>
            <person name="Wang H."/>
            <person name="Kong X."/>
        </authorList>
    </citation>
    <scope>NUCLEOTIDE SEQUENCE</scope>
</reference>
<organism evidence="5">
    <name type="scientific">Dendrolimus houi</name>
    <dbReference type="NCBI Taxonomy" id="765132"/>
    <lineage>
        <taxon>Eukaryota</taxon>
        <taxon>Metazoa</taxon>
        <taxon>Ecdysozoa</taxon>
        <taxon>Arthropoda</taxon>
        <taxon>Hexapoda</taxon>
        <taxon>Insecta</taxon>
        <taxon>Pterygota</taxon>
        <taxon>Neoptera</taxon>
        <taxon>Endopterygota</taxon>
        <taxon>Lepidoptera</taxon>
        <taxon>Glossata</taxon>
        <taxon>Ditrysia</taxon>
        <taxon>Bombycoidea</taxon>
        <taxon>Lasiocampidae</taxon>
        <taxon>Dendrolimus</taxon>
    </lineage>
</organism>
<sequence length="166" mass="18893">MAVLTKWRMFVVFIYLNLNNVQSSQDIIKSMTSSFGKLVTECQTELELGDEIIQEFVNYWSEDYQLVNRDIGCMILCMASRLDLVNFTDMTLHHGNAHEFAKSHGADDATAGQIVIIIHDCEKANIDEGDLCTRIMKVAKCFKVNMHDLKWAPSIEVILEEVMISV</sequence>
<evidence type="ECO:0000256" key="4">
    <source>
        <dbReference type="SAM" id="SignalP"/>
    </source>
</evidence>
<evidence type="ECO:0000313" key="5">
    <source>
        <dbReference type="EMBL" id="AII00986.1"/>
    </source>
</evidence>
<comment type="similarity">
    <text evidence="1">Belongs to the PBP/GOBP family.</text>
</comment>
<evidence type="ECO:0000256" key="3">
    <source>
        <dbReference type="PIRSR" id="PIRSR015604-1"/>
    </source>
</evidence>
<keyword evidence="4" id="KW-0732">Signal</keyword>
<dbReference type="InterPro" id="IPR006072">
    <property type="entry name" value="Odorant/phero-bd_Lep"/>
</dbReference>
<dbReference type="AlphaFoldDB" id="A0A076E5P7"/>
<evidence type="ECO:0000256" key="1">
    <source>
        <dbReference type="ARBA" id="ARBA00008098"/>
    </source>
</evidence>
<dbReference type="InterPro" id="IPR006170">
    <property type="entry name" value="PBP/GOBP"/>
</dbReference>
<proteinExistence type="evidence at transcript level"/>
<keyword evidence="2" id="KW-0813">Transport</keyword>
<feature type="chain" id="PRO_5001711771" evidence="4">
    <location>
        <begin position="24"/>
        <end position="166"/>
    </location>
</feature>
<dbReference type="Pfam" id="PF01395">
    <property type="entry name" value="PBP_GOBP"/>
    <property type="match status" value="1"/>
</dbReference>
<dbReference type="EMBL" id="KF487588">
    <property type="protein sequence ID" value="AII00986.1"/>
    <property type="molecule type" value="mRNA"/>
</dbReference>
<evidence type="ECO:0000256" key="2">
    <source>
        <dbReference type="ARBA" id="ARBA00022448"/>
    </source>
</evidence>
<feature type="disulfide bond" evidence="3">
    <location>
        <begin position="121"/>
        <end position="141"/>
    </location>
</feature>
<feature type="signal peptide" evidence="4">
    <location>
        <begin position="1"/>
        <end position="23"/>
    </location>
</feature>
<dbReference type="CDD" id="cd23992">
    <property type="entry name" value="PBP_GOBP"/>
    <property type="match status" value="1"/>
</dbReference>
<dbReference type="PIRSF" id="PIRSF015604">
    <property type="entry name" value="Odorant/phero_bd"/>
    <property type="match status" value="1"/>
</dbReference>
<name>A0A076E5P7_9NEOP</name>
<protein>
    <submittedName>
        <fullName evidence="5">Odorant binding protein</fullName>
    </submittedName>
</protein>
<dbReference type="Gene3D" id="1.10.238.20">
    <property type="entry name" value="Pheromone/general odorant binding protein domain"/>
    <property type="match status" value="1"/>
</dbReference>
<accession>A0A076E5P7</accession>
<feature type="disulfide bond" evidence="3">
    <location>
        <begin position="42"/>
        <end position="77"/>
    </location>
</feature>
<dbReference type="SUPFAM" id="SSF47565">
    <property type="entry name" value="Insect pheromone/odorant-binding proteins"/>
    <property type="match status" value="1"/>
</dbReference>
<dbReference type="GO" id="GO:0005549">
    <property type="term" value="F:odorant binding"/>
    <property type="evidence" value="ECO:0007669"/>
    <property type="project" value="InterPro"/>
</dbReference>
<dbReference type="InterPro" id="IPR036728">
    <property type="entry name" value="PBP_GOBP_sf"/>
</dbReference>